<accession>A0A7W5H6A5</accession>
<dbReference type="SUPFAM" id="SSF48208">
    <property type="entry name" value="Six-hairpin glycosidases"/>
    <property type="match status" value="1"/>
</dbReference>
<feature type="domain" description="Non-reducing end beta-L-arabinofuranosidase-like GH127 middle" evidence="2">
    <location>
        <begin position="474"/>
        <end position="571"/>
    </location>
</feature>
<dbReference type="Pfam" id="PF20736">
    <property type="entry name" value="Glyco_hydro127M"/>
    <property type="match status" value="1"/>
</dbReference>
<dbReference type="RefSeq" id="WP_184305488.1">
    <property type="nucleotide sequence ID" value="NZ_JACHXU010000009.1"/>
</dbReference>
<dbReference type="InterPro" id="IPR012878">
    <property type="entry name" value="Beta-AFase-like_GH127_cat"/>
</dbReference>
<dbReference type="Proteomes" id="UP000536179">
    <property type="component" value="Unassembled WGS sequence"/>
</dbReference>
<dbReference type="EMBL" id="JACHXU010000009">
    <property type="protein sequence ID" value="MBB3207098.1"/>
    <property type="molecule type" value="Genomic_DNA"/>
</dbReference>
<dbReference type="GO" id="GO:0005975">
    <property type="term" value="P:carbohydrate metabolic process"/>
    <property type="evidence" value="ECO:0007669"/>
    <property type="project" value="InterPro"/>
</dbReference>
<evidence type="ECO:0000259" key="3">
    <source>
        <dbReference type="Pfam" id="PF20737"/>
    </source>
</evidence>
<feature type="domain" description="Non-reducing end beta-L-arabinofuranosidase-like GH127 catalytic" evidence="1">
    <location>
        <begin position="70"/>
        <end position="460"/>
    </location>
</feature>
<evidence type="ECO:0000259" key="1">
    <source>
        <dbReference type="Pfam" id="PF07944"/>
    </source>
</evidence>
<dbReference type="Gene3D" id="2.60.120.260">
    <property type="entry name" value="Galactose-binding domain-like"/>
    <property type="match status" value="1"/>
</dbReference>
<sequence>MLQPTLNSSRATRSSFSAVLPDKWNTLQRKTCSPDLIRSLPILLALFLIALVATPASAQTGALPVPLNRVSVDDAFWSPKRQVWQTVTIVDCLDKFERDGAFRNFRKIIEGRGGTHEGEPWFDGLVLEVIRGASDFLISHPDAALQQRIDGYVDLICTAAKADPHCFLSTYTQLESPNQRWGRNGGDLRLQHDIYNAGCMFETAVHYYRATGKRNLLEVAVRLADHMANLFGPAPKMNVVPGHALPEEALIKLYGLLKQEADLAEQIAAGIDVEKLLALAEFMVQGRGHFQGRESLGEYAQDGVPVFEQQKISGHAVRATLLCVGLAAIATERPAEPYYEVAERLWRNMTERRMYLTGGVGAIKHDEKFGADFELPHDGYQEICAAVGAGFFHLNMHRASAQGRYIDEFERTLYNAALSGVSLRGNQYLYESPLTSSSHAERWDWHPCPCCPPMFLKLMGALPQHIYSESDDAIYVNLFIGSHATLHTAEGKIDVTQSTDYPFGENIQIRIDPEPELVAETTLKLRIPGWCSGVTLRLNGQPLASPTVNHGYAVVSRKWNAGDVITLNLPMPVTALTANPRVQAAAGQVAFQKGPIVFCFEDIDNSSQLDAAFVTNFNDVQVVDRPDLFDGVQTIVVPAHRRKPRNPDDKLYQPQKSSNTIDHVNLTAIPFFAHSNRAATARKVWLPTSLLMATEPTVPTIASRGNWTASFNGDGTVQAIFDQAETNGSDDETIPRFTWWDHRGTLEWIQCDFAEPAEISEVSVYWWDERRIHRHCRVPTQWRVLQSSGDEWIPIPEQSSGPTEIDQFNTIRFPTTTIDHLRIEVELQTDWSGGVLEATIR</sequence>
<evidence type="ECO:0000259" key="2">
    <source>
        <dbReference type="Pfam" id="PF20736"/>
    </source>
</evidence>
<dbReference type="Pfam" id="PF20737">
    <property type="entry name" value="Glyco_hydro127C"/>
    <property type="match status" value="1"/>
</dbReference>
<dbReference type="InterPro" id="IPR049046">
    <property type="entry name" value="Beta-AFase-like_GH127_middle"/>
</dbReference>
<reference evidence="4 5" key="1">
    <citation type="submission" date="2020-08" db="EMBL/GenBank/DDBJ databases">
        <title>Genomic Encyclopedia of Type Strains, Phase III (KMG-III): the genomes of soil and plant-associated and newly described type strains.</title>
        <authorList>
            <person name="Whitman W."/>
        </authorList>
    </citation>
    <scope>NUCLEOTIDE SEQUENCE [LARGE SCALE GENOMIC DNA]</scope>
    <source>
        <strain evidence="4 5">CECT 8075</strain>
    </source>
</reference>
<dbReference type="Pfam" id="PF07944">
    <property type="entry name" value="Beta-AFase-like_GH127_cat"/>
    <property type="match status" value="1"/>
</dbReference>
<keyword evidence="5" id="KW-1185">Reference proteome</keyword>
<dbReference type="InterPro" id="IPR049049">
    <property type="entry name" value="Beta-AFase-like_GH127_C"/>
</dbReference>
<comment type="caution">
    <text evidence="4">The sequence shown here is derived from an EMBL/GenBank/DDBJ whole genome shotgun (WGS) entry which is preliminary data.</text>
</comment>
<name>A0A7W5H6A5_9BACT</name>
<dbReference type="InterPro" id="IPR049174">
    <property type="entry name" value="Beta-AFase-like"/>
</dbReference>
<proteinExistence type="predicted"/>
<organism evidence="4 5">
    <name type="scientific">Aporhodopirellula rubra</name>
    <dbReference type="NCBI Taxonomy" id="980271"/>
    <lineage>
        <taxon>Bacteria</taxon>
        <taxon>Pseudomonadati</taxon>
        <taxon>Planctomycetota</taxon>
        <taxon>Planctomycetia</taxon>
        <taxon>Pirellulales</taxon>
        <taxon>Pirellulaceae</taxon>
        <taxon>Aporhodopirellula</taxon>
    </lineage>
</organism>
<dbReference type="PANTHER" id="PTHR43465">
    <property type="entry name" value="DUF1680 DOMAIN PROTEIN (AFU_ORTHOLOGUE AFUA_1G08910)"/>
    <property type="match status" value="1"/>
</dbReference>
<gene>
    <name evidence="4" type="ORF">FHS27_002917</name>
</gene>
<evidence type="ECO:0000313" key="4">
    <source>
        <dbReference type="EMBL" id="MBB3207098.1"/>
    </source>
</evidence>
<dbReference type="PANTHER" id="PTHR43465:SF2">
    <property type="entry name" value="DUF1680 DOMAIN PROTEIN (AFU_ORTHOLOGUE AFUA_1G08910)"/>
    <property type="match status" value="1"/>
</dbReference>
<protein>
    <submittedName>
        <fullName evidence="4">DUF1680 family protein</fullName>
    </submittedName>
</protein>
<feature type="domain" description="Non-reducing end beta-L-arabinofuranosidase-like GH127 C-terminal" evidence="3">
    <location>
        <begin position="573"/>
        <end position="687"/>
    </location>
</feature>
<dbReference type="AlphaFoldDB" id="A0A7W5H6A5"/>
<evidence type="ECO:0000313" key="5">
    <source>
        <dbReference type="Proteomes" id="UP000536179"/>
    </source>
</evidence>
<dbReference type="InterPro" id="IPR008928">
    <property type="entry name" value="6-hairpin_glycosidase_sf"/>
</dbReference>